<dbReference type="InterPro" id="IPR019207">
    <property type="entry name" value="DUF2092"/>
</dbReference>
<dbReference type="InterPro" id="IPR029046">
    <property type="entry name" value="LolA/LolB/LppX"/>
</dbReference>
<sequence length="399" mass="42835">MKPVAVKKWIPAVAVPAFIAAAALGATASANEQVELDPKSPQEILLMIENSKDTDFSGSLTATVDLGLPQLPDTGEFGSSDTGPSDDTGATDDTDPSDGTEATDDTGATDDTDPSDTGESDDAKLMKMLSMVSGTHEARVYVDRPDKFRLQVMDGLDEQDFIRNGTELWHYDSATNTVDRSAVPELYDDTKRHWGNSDEEESMTPGEVADKFLADIDPSTMVEVNEDVQIAGRDAYSLELTPRTEDTLVAGVSIGVDAETGVPLGITVDAVDQEDPAISVEFTSFTPETPDAALFEFTPPEDATVREHDMSECMKHHDMHEHGNKPETEGTGWETVVVLSEDEVPAGLMDSEMLDQLAVPVDGGHLLHSSLLNILVTDDGQVLIGSVPEARLQAVADEQ</sequence>
<feature type="signal peptide" evidence="2">
    <location>
        <begin position="1"/>
        <end position="28"/>
    </location>
</feature>
<feature type="region of interest" description="Disordered" evidence="1">
    <location>
        <begin position="65"/>
        <end position="122"/>
    </location>
</feature>
<accession>A0ABS4XH16</accession>
<evidence type="ECO:0000256" key="2">
    <source>
        <dbReference type="SAM" id="SignalP"/>
    </source>
</evidence>
<dbReference type="PANTHER" id="PTHR37507">
    <property type="entry name" value="SPORULATION PROTEIN YDCC"/>
    <property type="match status" value="1"/>
</dbReference>
<keyword evidence="3" id="KW-0449">Lipoprotein</keyword>
<feature type="chain" id="PRO_5047408509" evidence="2">
    <location>
        <begin position="29"/>
        <end position="399"/>
    </location>
</feature>
<protein>
    <submittedName>
        <fullName evidence="3">Outer membrane lipoprotein-sorting protein</fullName>
    </submittedName>
</protein>
<keyword evidence="2" id="KW-0732">Signal</keyword>
<keyword evidence="4" id="KW-1185">Reference proteome</keyword>
<dbReference type="Gene3D" id="2.50.20.10">
    <property type="entry name" value="Lipoprotein localisation LolA/LolB/LppX"/>
    <property type="match status" value="1"/>
</dbReference>
<name>A0ABS4XH16_9MICC</name>
<dbReference type="RefSeq" id="WP_210000209.1">
    <property type="nucleotide sequence ID" value="NZ_BAAAJY010000001.1"/>
</dbReference>
<dbReference type="Proteomes" id="UP001296993">
    <property type="component" value="Unassembled WGS sequence"/>
</dbReference>
<evidence type="ECO:0000313" key="3">
    <source>
        <dbReference type="EMBL" id="MBP2387740.1"/>
    </source>
</evidence>
<dbReference type="InterPro" id="IPR004564">
    <property type="entry name" value="OM_lipoprot_carrier_LolA-like"/>
</dbReference>
<gene>
    <name evidence="3" type="ORF">JOF47_003251</name>
</gene>
<feature type="compositionally biased region" description="Acidic residues" evidence="1">
    <location>
        <begin position="89"/>
        <end position="120"/>
    </location>
</feature>
<dbReference type="EMBL" id="JAGIOF010000001">
    <property type="protein sequence ID" value="MBP2387740.1"/>
    <property type="molecule type" value="Genomic_DNA"/>
</dbReference>
<proteinExistence type="predicted"/>
<dbReference type="InterPro" id="IPR052944">
    <property type="entry name" value="Sporulation_related"/>
</dbReference>
<evidence type="ECO:0000256" key="1">
    <source>
        <dbReference type="SAM" id="MobiDB-lite"/>
    </source>
</evidence>
<dbReference type="CDD" id="cd16325">
    <property type="entry name" value="LolA"/>
    <property type="match status" value="1"/>
</dbReference>
<dbReference type="Pfam" id="PF09865">
    <property type="entry name" value="DUF2092"/>
    <property type="match status" value="1"/>
</dbReference>
<organism evidence="3 4">
    <name type="scientific">Paeniglutamicibacter kerguelensis</name>
    <dbReference type="NCBI Taxonomy" id="254788"/>
    <lineage>
        <taxon>Bacteria</taxon>
        <taxon>Bacillati</taxon>
        <taxon>Actinomycetota</taxon>
        <taxon>Actinomycetes</taxon>
        <taxon>Micrococcales</taxon>
        <taxon>Micrococcaceae</taxon>
        <taxon>Paeniglutamicibacter</taxon>
    </lineage>
</organism>
<reference evidence="3 4" key="1">
    <citation type="submission" date="2021-03" db="EMBL/GenBank/DDBJ databases">
        <title>Sequencing the genomes of 1000 actinobacteria strains.</title>
        <authorList>
            <person name="Klenk H.-P."/>
        </authorList>
    </citation>
    <scope>NUCLEOTIDE SEQUENCE [LARGE SCALE GENOMIC DNA]</scope>
    <source>
        <strain evidence="3 4">DSM 15797</strain>
    </source>
</reference>
<evidence type="ECO:0000313" key="4">
    <source>
        <dbReference type="Proteomes" id="UP001296993"/>
    </source>
</evidence>
<dbReference type="PANTHER" id="PTHR37507:SF2">
    <property type="entry name" value="SPORULATION PROTEIN YDCC"/>
    <property type="match status" value="1"/>
</dbReference>
<comment type="caution">
    <text evidence="3">The sequence shown here is derived from an EMBL/GenBank/DDBJ whole genome shotgun (WGS) entry which is preliminary data.</text>
</comment>
<dbReference type="SUPFAM" id="SSF89392">
    <property type="entry name" value="Prokaryotic lipoproteins and lipoprotein localization factors"/>
    <property type="match status" value="1"/>
</dbReference>